<dbReference type="InterPro" id="IPR006115">
    <property type="entry name" value="6PGDH_NADP-bd"/>
</dbReference>
<sequence length="311" mass="31880">MPGTVGWMRVGGQVFDLQEAGLVVGQAQTSVTVLGLGSMGQAVASALLADGRTVTVWNRTPGRDSGLVAAGAHSASDAAGAVVASPVVIAILLDHASVHATLDPIVQSLAGRRLVNLTSTTPEEARELASWASRHGIDLLDGGIMVPPHLIGRPGASVLYSGSRTAFDENRAMLELLGNAEYCGADAGVASAYDFALLSAMYGMFGGFFHGAALARSAGISARQYSERAASLVTAMAQSLAAHAEMIDAGDYRTNTQNIALHKAAVDAILRATGDAGLAPDLLAPLQALIDRQVSAGHGTLSLSRTIEEIG</sequence>
<dbReference type="RefSeq" id="WP_357984983.1">
    <property type="nucleotide sequence ID" value="NZ_JBFAIH010000021.1"/>
</dbReference>
<organism evidence="5 6">
    <name type="scientific">Nocardia fusca</name>
    <dbReference type="NCBI Taxonomy" id="941183"/>
    <lineage>
        <taxon>Bacteria</taxon>
        <taxon>Bacillati</taxon>
        <taxon>Actinomycetota</taxon>
        <taxon>Actinomycetes</taxon>
        <taxon>Mycobacteriales</taxon>
        <taxon>Nocardiaceae</taxon>
        <taxon>Nocardia</taxon>
    </lineage>
</organism>
<dbReference type="InterPro" id="IPR036291">
    <property type="entry name" value="NAD(P)-bd_dom_sf"/>
</dbReference>
<dbReference type="Gene3D" id="1.10.1040.10">
    <property type="entry name" value="N-(1-d-carboxylethyl)-l-norvaline Dehydrogenase, domain 2"/>
    <property type="match status" value="1"/>
</dbReference>
<dbReference type="PANTHER" id="PTHR43580:SF2">
    <property type="entry name" value="CYTOKINE-LIKE NUCLEAR FACTOR N-PAC"/>
    <property type="match status" value="1"/>
</dbReference>
<dbReference type="Gene3D" id="3.40.50.720">
    <property type="entry name" value="NAD(P)-binding Rossmann-like Domain"/>
    <property type="match status" value="1"/>
</dbReference>
<comment type="similarity">
    <text evidence="1">Belongs to the HIBADH-related family.</text>
</comment>
<evidence type="ECO:0000313" key="6">
    <source>
        <dbReference type="Proteomes" id="UP001551658"/>
    </source>
</evidence>
<name>A0ABV3FG00_9NOCA</name>
<keyword evidence="2" id="KW-0560">Oxidoreductase</keyword>
<protein>
    <submittedName>
        <fullName evidence="5">NAD(P)-binding domain-containing protein</fullName>
    </submittedName>
</protein>
<gene>
    <name evidence="5" type="ORF">AB0H72_28535</name>
</gene>
<dbReference type="EMBL" id="JBFAIH010000021">
    <property type="protein sequence ID" value="MEV0366649.1"/>
    <property type="molecule type" value="Genomic_DNA"/>
</dbReference>
<evidence type="ECO:0000256" key="2">
    <source>
        <dbReference type="ARBA" id="ARBA00023002"/>
    </source>
</evidence>
<keyword evidence="6" id="KW-1185">Reference proteome</keyword>
<dbReference type="Pfam" id="PF03446">
    <property type="entry name" value="NAD_binding_2"/>
    <property type="match status" value="1"/>
</dbReference>
<dbReference type="InterPro" id="IPR013328">
    <property type="entry name" value="6PGD_dom2"/>
</dbReference>
<evidence type="ECO:0000313" key="5">
    <source>
        <dbReference type="EMBL" id="MEV0366649.1"/>
    </source>
</evidence>
<dbReference type="Pfam" id="PF21761">
    <property type="entry name" value="RedAm-like_C"/>
    <property type="match status" value="1"/>
</dbReference>
<dbReference type="InterPro" id="IPR015815">
    <property type="entry name" value="HIBADH-related"/>
</dbReference>
<feature type="domain" description="6-phosphogluconate dehydrogenase NADP-binding" evidence="3">
    <location>
        <begin position="31"/>
        <end position="180"/>
    </location>
</feature>
<evidence type="ECO:0000259" key="3">
    <source>
        <dbReference type="Pfam" id="PF03446"/>
    </source>
</evidence>
<dbReference type="InterPro" id="IPR051265">
    <property type="entry name" value="HIBADH-related_NP60_sf"/>
</dbReference>
<evidence type="ECO:0000259" key="4">
    <source>
        <dbReference type="Pfam" id="PF21761"/>
    </source>
</evidence>
<reference evidence="5 6" key="1">
    <citation type="submission" date="2024-06" db="EMBL/GenBank/DDBJ databases">
        <title>The Natural Products Discovery Center: Release of the First 8490 Sequenced Strains for Exploring Actinobacteria Biosynthetic Diversity.</title>
        <authorList>
            <person name="Kalkreuter E."/>
            <person name="Kautsar S.A."/>
            <person name="Yang D."/>
            <person name="Bader C.D."/>
            <person name="Teijaro C.N."/>
            <person name="Fluegel L."/>
            <person name="Davis C.M."/>
            <person name="Simpson J.R."/>
            <person name="Lauterbach L."/>
            <person name="Steele A.D."/>
            <person name="Gui C."/>
            <person name="Meng S."/>
            <person name="Li G."/>
            <person name="Viehrig K."/>
            <person name="Ye F."/>
            <person name="Su P."/>
            <person name="Kiefer A.F."/>
            <person name="Nichols A."/>
            <person name="Cepeda A.J."/>
            <person name="Yan W."/>
            <person name="Fan B."/>
            <person name="Jiang Y."/>
            <person name="Adhikari A."/>
            <person name="Zheng C.-J."/>
            <person name="Schuster L."/>
            <person name="Cowan T.M."/>
            <person name="Smanski M.J."/>
            <person name="Chevrette M.G."/>
            <person name="De Carvalho L.P.S."/>
            <person name="Shen B."/>
        </authorList>
    </citation>
    <scope>NUCLEOTIDE SEQUENCE [LARGE SCALE GENOMIC DNA]</scope>
    <source>
        <strain evidence="5 6">NPDC050671</strain>
    </source>
</reference>
<dbReference type="SUPFAM" id="SSF51735">
    <property type="entry name" value="NAD(P)-binding Rossmann-fold domains"/>
    <property type="match status" value="1"/>
</dbReference>
<dbReference type="InterPro" id="IPR048666">
    <property type="entry name" value="RedAm-like_C"/>
</dbReference>
<feature type="domain" description="NADPH-dependent reductive aminase-like C-terminal" evidence="4">
    <location>
        <begin position="186"/>
        <end position="310"/>
    </location>
</feature>
<dbReference type="PANTHER" id="PTHR43580">
    <property type="entry name" value="OXIDOREDUCTASE GLYR1-RELATED"/>
    <property type="match status" value="1"/>
</dbReference>
<dbReference type="PIRSF" id="PIRSF000103">
    <property type="entry name" value="HIBADH"/>
    <property type="match status" value="1"/>
</dbReference>
<comment type="caution">
    <text evidence="5">The sequence shown here is derived from an EMBL/GenBank/DDBJ whole genome shotgun (WGS) entry which is preliminary data.</text>
</comment>
<evidence type="ECO:0000256" key="1">
    <source>
        <dbReference type="ARBA" id="ARBA00009080"/>
    </source>
</evidence>
<dbReference type="Proteomes" id="UP001551658">
    <property type="component" value="Unassembled WGS sequence"/>
</dbReference>
<proteinExistence type="inferred from homology"/>
<accession>A0ABV3FG00</accession>